<accession>A0AAX4JCW3</accession>
<organism evidence="1 2">
    <name type="scientific">Vairimorpha necatrix</name>
    <dbReference type="NCBI Taxonomy" id="6039"/>
    <lineage>
        <taxon>Eukaryota</taxon>
        <taxon>Fungi</taxon>
        <taxon>Fungi incertae sedis</taxon>
        <taxon>Microsporidia</taxon>
        <taxon>Nosematidae</taxon>
        <taxon>Vairimorpha</taxon>
    </lineage>
</organism>
<reference evidence="1" key="1">
    <citation type="journal article" date="2024" name="BMC Genomics">
        <title>Functional annotation of a divergent genome using sequence and structure-based similarity.</title>
        <authorList>
            <person name="Svedberg D."/>
            <person name="Winiger R.R."/>
            <person name="Berg A."/>
            <person name="Sharma H."/>
            <person name="Tellgren-Roth C."/>
            <person name="Debrunner-Vossbrinck B.A."/>
            <person name="Vossbrinck C.R."/>
            <person name="Barandun J."/>
        </authorList>
    </citation>
    <scope>NUCLEOTIDE SEQUENCE</scope>
    <source>
        <strain evidence="1">Illinois isolate</strain>
    </source>
</reference>
<dbReference type="EMBL" id="CP142731">
    <property type="protein sequence ID" value="WUR03706.1"/>
    <property type="molecule type" value="Genomic_DNA"/>
</dbReference>
<gene>
    <name evidence="1" type="ORF">VNE69_06028</name>
</gene>
<dbReference type="KEGG" id="vnx:VNE69_06028"/>
<dbReference type="GeneID" id="90541525"/>
<name>A0AAX4JCW3_9MICR</name>
<proteinExistence type="predicted"/>
<evidence type="ECO:0000313" key="2">
    <source>
        <dbReference type="Proteomes" id="UP001334084"/>
    </source>
</evidence>
<dbReference type="RefSeq" id="XP_065329851.1">
    <property type="nucleotide sequence ID" value="XM_065473780.1"/>
</dbReference>
<keyword evidence="2" id="KW-1185">Reference proteome</keyword>
<protein>
    <submittedName>
        <fullName evidence="1">Uncharacterized protein</fullName>
    </submittedName>
</protein>
<dbReference type="Proteomes" id="UP001334084">
    <property type="component" value="Chromosome 6"/>
</dbReference>
<evidence type="ECO:0000313" key="1">
    <source>
        <dbReference type="EMBL" id="WUR03706.1"/>
    </source>
</evidence>
<dbReference type="AlphaFoldDB" id="A0AAX4JCW3"/>
<sequence>MKNNIKKILILIRIEAGLGDVNWGLRILEGIKNKYKVILVFINCMKKQENYLKNHTKYKIQEINNEKEDYFINEEINILNKKNLDKEKFIYIYKEKEISNQKILDLTKNFFKILNFHFSPKNIINHSQVINFDEYGKNSEKIYFLFRNYEEEYKDFVCLDNKILKINISPEKFKKIYNLEDDKFNIENMNYLSNMPFYFSYFSRSDLIKDMISFFYFVEKVIMFSELKEFTILTNISDIFSEDVSLIDSNKSELKDDSVSHNIFDLLDRELVTNGFTELYYKLYYISQMININIKLINNNLVLEYKDKIIQIKTYPVLSKYEFDFLLLKSEEIVGCTGDMSISETISSNRIFVYQTLSHKLNFRRMLNKEWNEFYKEKKDFLLEIMFDPALITKRKEIEDFKKFKNKMWNFYEHLKGNSFLRWLDEKLEE</sequence>